<name>A0A917NCQ2_9GAMM</name>
<comment type="caution">
    <text evidence="4">The sequence shown here is derived from an EMBL/GenBank/DDBJ whole genome shotgun (WGS) entry which is preliminary data.</text>
</comment>
<evidence type="ECO:0000256" key="3">
    <source>
        <dbReference type="SAM" id="SignalP"/>
    </source>
</evidence>
<dbReference type="PANTHER" id="PTHR11240">
    <property type="entry name" value="RIBONUCLEASE T2"/>
    <property type="match status" value="1"/>
</dbReference>
<dbReference type="GO" id="GO:0006401">
    <property type="term" value="P:RNA catabolic process"/>
    <property type="evidence" value="ECO:0007669"/>
    <property type="project" value="TreeGrafter"/>
</dbReference>
<dbReference type="PROSITE" id="PS00530">
    <property type="entry name" value="RNASE_T2_1"/>
    <property type="match status" value="1"/>
</dbReference>
<accession>A0A917NCQ2</accession>
<dbReference type="SUPFAM" id="SSF55895">
    <property type="entry name" value="Ribonuclease Rh-like"/>
    <property type="match status" value="1"/>
</dbReference>
<dbReference type="EMBL" id="BMOB01000004">
    <property type="protein sequence ID" value="GGI84722.1"/>
    <property type="molecule type" value="Genomic_DNA"/>
</dbReference>
<reference evidence="4" key="2">
    <citation type="submission" date="2020-09" db="EMBL/GenBank/DDBJ databases">
        <authorList>
            <person name="Sun Q."/>
            <person name="Ohkuma M."/>
        </authorList>
    </citation>
    <scope>NUCLEOTIDE SEQUENCE</scope>
    <source>
        <strain evidence="4">JCM 13919</strain>
    </source>
</reference>
<dbReference type="InterPro" id="IPR036430">
    <property type="entry name" value="RNase_T2-like_sf"/>
</dbReference>
<dbReference type="Gene3D" id="3.90.730.10">
    <property type="entry name" value="Ribonuclease T2-like"/>
    <property type="match status" value="1"/>
</dbReference>
<dbReference type="Pfam" id="PF00445">
    <property type="entry name" value="Ribonuclease_T2"/>
    <property type="match status" value="1"/>
</dbReference>
<dbReference type="PROSITE" id="PS00531">
    <property type="entry name" value="RNASE_T2_2"/>
    <property type="match status" value="1"/>
</dbReference>
<evidence type="ECO:0000313" key="5">
    <source>
        <dbReference type="Proteomes" id="UP000630149"/>
    </source>
</evidence>
<feature type="chain" id="PRO_5037481633" evidence="3">
    <location>
        <begin position="19"/>
        <end position="322"/>
    </location>
</feature>
<evidence type="ECO:0000256" key="2">
    <source>
        <dbReference type="RuleBase" id="RU004328"/>
    </source>
</evidence>
<keyword evidence="5" id="KW-1185">Reference proteome</keyword>
<dbReference type="InterPro" id="IPR033130">
    <property type="entry name" value="RNase_T2_His_AS_2"/>
</dbReference>
<comment type="similarity">
    <text evidence="1 2">Belongs to the RNase T2 family.</text>
</comment>
<dbReference type="PANTHER" id="PTHR11240:SF22">
    <property type="entry name" value="RIBONUCLEASE T2"/>
    <property type="match status" value="1"/>
</dbReference>
<dbReference type="OrthoDB" id="4720638at2"/>
<organism evidence="4 5">
    <name type="scientific">Legionella impletisoli</name>
    <dbReference type="NCBI Taxonomy" id="343510"/>
    <lineage>
        <taxon>Bacteria</taxon>
        <taxon>Pseudomonadati</taxon>
        <taxon>Pseudomonadota</taxon>
        <taxon>Gammaproteobacteria</taxon>
        <taxon>Legionellales</taxon>
        <taxon>Legionellaceae</taxon>
        <taxon>Legionella</taxon>
    </lineage>
</organism>
<protein>
    <submittedName>
        <fullName evidence="4">Ribonuclease T(2)</fullName>
    </submittedName>
</protein>
<dbReference type="InterPro" id="IPR001568">
    <property type="entry name" value="RNase_T2-like"/>
</dbReference>
<dbReference type="Proteomes" id="UP000630149">
    <property type="component" value="Unassembled WGS sequence"/>
</dbReference>
<evidence type="ECO:0000256" key="1">
    <source>
        <dbReference type="ARBA" id="ARBA00007469"/>
    </source>
</evidence>
<feature type="signal peptide" evidence="3">
    <location>
        <begin position="1"/>
        <end position="18"/>
    </location>
</feature>
<dbReference type="InterPro" id="IPR018188">
    <property type="entry name" value="RNase_T2_His_AS_1"/>
</dbReference>
<dbReference type="AlphaFoldDB" id="A0A917NCQ2"/>
<reference evidence="4" key="1">
    <citation type="journal article" date="2014" name="Int. J. Syst. Evol. Microbiol.">
        <title>Complete genome sequence of Corynebacterium casei LMG S-19264T (=DSM 44701T), isolated from a smear-ripened cheese.</title>
        <authorList>
            <consortium name="US DOE Joint Genome Institute (JGI-PGF)"/>
            <person name="Walter F."/>
            <person name="Albersmeier A."/>
            <person name="Kalinowski J."/>
            <person name="Ruckert C."/>
        </authorList>
    </citation>
    <scope>NUCLEOTIDE SEQUENCE</scope>
    <source>
        <strain evidence="4">JCM 13919</strain>
    </source>
</reference>
<keyword evidence="3" id="KW-0732">Signal</keyword>
<dbReference type="RefSeq" id="WP_131776573.1">
    <property type="nucleotide sequence ID" value="NZ_BMOB01000004.1"/>
</dbReference>
<gene>
    <name evidence="4" type="ORF">GCM10007966_11570</name>
</gene>
<proteinExistence type="inferred from homology"/>
<evidence type="ECO:0000313" key="4">
    <source>
        <dbReference type="EMBL" id="GGI84722.1"/>
    </source>
</evidence>
<sequence length="322" mass="36407">MIRFTLILLACFSTTGLAAIPVAGYFEASNTCPAYISKDEPQTAEEYLYPSQRYVIKEINHQAPEWVRIQLHDNPNALRWVKAACGKSQYTVKKRIPCDNTPGLADHFVLALNWQPGFCETYGYEAGKPECYKLNPDSYQASHLALHGLWPNQKSCGSHYGYCGGSKKNKFCHYPPVSLSPQVSKRLKQLMPSFEHGSCLERHEWNRHGMCQMLSSDDYFSLAMDLVEQLNQTSFSNFLAKHVGEEVRLVDLQREFESAFGKGAKDKVYFGCTHGYLVDVYITLPALMPKGESLARLVQKAPVDLHRGGCSNRIKISDFYPE</sequence>
<dbReference type="GO" id="GO:0033897">
    <property type="term" value="F:ribonuclease T2 activity"/>
    <property type="evidence" value="ECO:0007669"/>
    <property type="project" value="InterPro"/>
</dbReference>
<dbReference type="GO" id="GO:0003723">
    <property type="term" value="F:RNA binding"/>
    <property type="evidence" value="ECO:0007669"/>
    <property type="project" value="InterPro"/>
</dbReference>